<sequence length="799" mass="88084">MLIESCLQRVTHSVTISVTKRDRTMDETATPSFGAWVRRRRRALDLTQAELGRRTGASAATIRKIEADERRPSRELAELLATALAVPDDERAAFLRAARRAVAVEHLSPATLPLSPPSVGTPHNLPAPLTSFVNRTHDVAAVTTLLRRSDVRLLTLVGPPGIGKTRLSVQAAEVLLPDFPDGVWFVDLASITDPALALATIARQVGVLPLADVPLSQRFRTALGAKRVLLVLDNCEQVVDVATDIGELLRACKGLKVLATSRVPLHIYGEHEYVTPPLSLPPPGTLPDQMPAFEAVQLFVTRTRQHRPAFVVDTANAGDVADILYRLQGIPLAIELAAATLRRMSVADLAAALRSQTGWVEMVQTSARDLPPRQRTLSNAIAWSYDLIDPDSRACLRHLAVFVGSFTLDAAAAVCIGETNASSRALTQSWLVTLTDHSLVTPEPDRWRLLEMIREFAWNQMTVAERIQAQKRHARYFHDLLTQSAGQPEAIEQDHDNYLAALHSSIEQGETAAALQMCSALAWFWETHGYVREGQALIRRSLALPGTMDADQRINLLFKAANLSWQCYDFTSADEFAHQAIALAQAEQPARLAALFNLVGRINIERGEFSQAETALQRSKALAHQRPDLLNPGFPTLQLGEVAWARGDLVTARALFDEAATLLPDAGPDLARAILHTDRAEIALVHGDTTTARRELLLALPHVRQHERRIRFWLVTLAGWLLADSTQDNAALSAQCLAAEEGLGERGGPLSPIYRTLIAQRRQRARERIDAAQWSALWRTARTWTPQQALVCAETWLKR</sequence>
<keyword evidence="3" id="KW-1185">Reference proteome</keyword>
<dbReference type="PROSITE" id="PS50943">
    <property type="entry name" value="HTH_CROC1"/>
    <property type="match status" value="1"/>
</dbReference>
<dbReference type="PANTHER" id="PTHR47691:SF3">
    <property type="entry name" value="HTH-TYPE TRANSCRIPTIONAL REGULATOR RV0890C-RELATED"/>
    <property type="match status" value="1"/>
</dbReference>
<dbReference type="GO" id="GO:0016887">
    <property type="term" value="F:ATP hydrolysis activity"/>
    <property type="evidence" value="ECO:0007669"/>
    <property type="project" value="InterPro"/>
</dbReference>
<dbReference type="Pfam" id="PF13560">
    <property type="entry name" value="HTH_31"/>
    <property type="match status" value="1"/>
</dbReference>
<dbReference type="KEGG" id="cau:Caur_0718"/>
<evidence type="ECO:0000313" key="3">
    <source>
        <dbReference type="Proteomes" id="UP000002008"/>
    </source>
</evidence>
<organism evidence="2 3">
    <name type="scientific">Chloroflexus aurantiacus (strain ATCC 29366 / DSM 635 / J-10-fl)</name>
    <dbReference type="NCBI Taxonomy" id="324602"/>
    <lineage>
        <taxon>Bacteria</taxon>
        <taxon>Bacillati</taxon>
        <taxon>Chloroflexota</taxon>
        <taxon>Chloroflexia</taxon>
        <taxon>Chloroflexales</taxon>
        <taxon>Chloroflexineae</taxon>
        <taxon>Chloroflexaceae</taxon>
        <taxon>Chloroflexus</taxon>
    </lineage>
</organism>
<accession>A9WFL8</accession>
<dbReference type="InterPro" id="IPR011990">
    <property type="entry name" value="TPR-like_helical_dom_sf"/>
</dbReference>
<dbReference type="SUPFAM" id="SSF48452">
    <property type="entry name" value="TPR-like"/>
    <property type="match status" value="1"/>
</dbReference>
<evidence type="ECO:0000313" key="2">
    <source>
        <dbReference type="EMBL" id="ABY33956.1"/>
    </source>
</evidence>
<dbReference type="InterPro" id="IPR010982">
    <property type="entry name" value="Lambda_DNA-bd_dom_sf"/>
</dbReference>
<gene>
    <name evidence="2" type="ordered locus">Caur_0718</name>
</gene>
<dbReference type="Proteomes" id="UP000002008">
    <property type="component" value="Chromosome"/>
</dbReference>
<dbReference type="PRINTS" id="PR00364">
    <property type="entry name" value="DISEASERSIST"/>
</dbReference>
<dbReference type="SUPFAM" id="SSF52540">
    <property type="entry name" value="P-loop containing nucleoside triphosphate hydrolases"/>
    <property type="match status" value="1"/>
</dbReference>
<dbReference type="PATRIC" id="fig|324602.8.peg.819"/>
<dbReference type="InterPro" id="IPR001387">
    <property type="entry name" value="Cro/C1-type_HTH"/>
</dbReference>
<dbReference type="Gene3D" id="3.40.50.300">
    <property type="entry name" value="P-loop containing nucleotide triphosphate hydrolases"/>
    <property type="match status" value="1"/>
</dbReference>
<dbReference type="SMART" id="SM00530">
    <property type="entry name" value="HTH_XRE"/>
    <property type="match status" value="1"/>
</dbReference>
<dbReference type="eggNOG" id="COG3903">
    <property type="taxonomic scope" value="Bacteria"/>
</dbReference>
<dbReference type="InterPro" id="IPR027417">
    <property type="entry name" value="P-loop_NTPase"/>
</dbReference>
<dbReference type="PANTHER" id="PTHR47691">
    <property type="entry name" value="REGULATOR-RELATED"/>
    <property type="match status" value="1"/>
</dbReference>
<dbReference type="HOGENOM" id="CLU_004665_5_2_0"/>
<protein>
    <submittedName>
        <fullName evidence="2">Helix-turn-helix domain protein</fullName>
    </submittedName>
</protein>
<feature type="domain" description="HTH cro/C1-type" evidence="1">
    <location>
        <begin position="37"/>
        <end position="91"/>
    </location>
</feature>
<dbReference type="Pfam" id="PF13401">
    <property type="entry name" value="AAA_22"/>
    <property type="match status" value="1"/>
</dbReference>
<reference evidence="3" key="1">
    <citation type="journal article" date="2011" name="BMC Genomics">
        <title>Complete genome sequence of the filamentous anoxygenic phototrophic bacterium Chloroflexus aurantiacus.</title>
        <authorList>
            <person name="Tang K.H."/>
            <person name="Barry K."/>
            <person name="Chertkov O."/>
            <person name="Dalin E."/>
            <person name="Han C.S."/>
            <person name="Hauser L.J."/>
            <person name="Honchak B.M."/>
            <person name="Karbach L.E."/>
            <person name="Land M.L."/>
            <person name="Lapidus A."/>
            <person name="Larimer F.W."/>
            <person name="Mikhailova N."/>
            <person name="Pitluck S."/>
            <person name="Pierson B.K."/>
            <person name="Blankenship R.E."/>
        </authorList>
    </citation>
    <scope>NUCLEOTIDE SEQUENCE [LARGE SCALE GENOMIC DNA]</scope>
    <source>
        <strain evidence="3">ATCC 29366 / DSM 635 / J-10-fl</strain>
    </source>
</reference>
<dbReference type="Gene3D" id="1.25.40.10">
    <property type="entry name" value="Tetratricopeptide repeat domain"/>
    <property type="match status" value="1"/>
</dbReference>
<dbReference type="SUPFAM" id="SSF47413">
    <property type="entry name" value="lambda repressor-like DNA-binding domains"/>
    <property type="match status" value="1"/>
</dbReference>
<dbReference type="Gene3D" id="1.10.260.40">
    <property type="entry name" value="lambda repressor-like DNA-binding domains"/>
    <property type="match status" value="1"/>
</dbReference>
<dbReference type="EMBL" id="CP000909">
    <property type="protein sequence ID" value="ABY33956.1"/>
    <property type="molecule type" value="Genomic_DNA"/>
</dbReference>
<evidence type="ECO:0000259" key="1">
    <source>
        <dbReference type="PROSITE" id="PS50943"/>
    </source>
</evidence>
<dbReference type="InParanoid" id="A9WFL8"/>
<proteinExistence type="predicted"/>
<dbReference type="eggNOG" id="COG1476">
    <property type="taxonomic scope" value="Bacteria"/>
</dbReference>
<dbReference type="CDD" id="cd00093">
    <property type="entry name" value="HTH_XRE"/>
    <property type="match status" value="1"/>
</dbReference>
<dbReference type="AlphaFoldDB" id="A9WFL8"/>
<dbReference type="STRING" id="324602.Caur_0718"/>
<dbReference type="InterPro" id="IPR049945">
    <property type="entry name" value="AAA_22"/>
</dbReference>
<name>A9WFL8_CHLAA</name>
<dbReference type="EnsemblBacteria" id="ABY33956">
    <property type="protein sequence ID" value="ABY33956"/>
    <property type="gene ID" value="Caur_0718"/>
</dbReference>
<dbReference type="GO" id="GO:0003677">
    <property type="term" value="F:DNA binding"/>
    <property type="evidence" value="ECO:0007669"/>
    <property type="project" value="InterPro"/>
</dbReference>